<dbReference type="OrthoDB" id="7488837at2"/>
<dbReference type="Proteomes" id="UP000075377">
    <property type="component" value="Unassembled WGS sequence"/>
</dbReference>
<proteinExistence type="predicted"/>
<evidence type="ECO:0000256" key="1">
    <source>
        <dbReference type="SAM" id="Coils"/>
    </source>
</evidence>
<dbReference type="InterPro" id="IPR005090">
    <property type="entry name" value="RepC_N"/>
</dbReference>
<feature type="coiled-coil region" evidence="1">
    <location>
        <begin position="160"/>
        <end position="187"/>
    </location>
</feature>
<organism evidence="5 6">
    <name type="scientific">Acetobacter malorum</name>
    <dbReference type="NCBI Taxonomy" id="178901"/>
    <lineage>
        <taxon>Bacteria</taxon>
        <taxon>Pseudomonadati</taxon>
        <taxon>Pseudomonadota</taxon>
        <taxon>Alphaproteobacteria</taxon>
        <taxon>Acetobacterales</taxon>
        <taxon>Acetobacteraceae</taxon>
        <taxon>Acetobacter</taxon>
    </lineage>
</organism>
<feature type="domain" description="Plasmid replication protein C N-terminal" evidence="3">
    <location>
        <begin position="33"/>
        <end position="181"/>
    </location>
</feature>
<dbReference type="Pfam" id="PF03428">
    <property type="entry name" value="RP-C"/>
    <property type="match status" value="1"/>
</dbReference>
<accession>A0A149UMI9</accession>
<dbReference type="Pfam" id="PF11800">
    <property type="entry name" value="RP-C_C"/>
    <property type="match status" value="1"/>
</dbReference>
<evidence type="ECO:0000256" key="2">
    <source>
        <dbReference type="SAM" id="MobiDB-lite"/>
    </source>
</evidence>
<dbReference type="EMBL" id="LHZX01000296">
    <property type="protein sequence ID" value="KXV69064.1"/>
    <property type="molecule type" value="Genomic_DNA"/>
</dbReference>
<feature type="region of interest" description="Disordered" evidence="2">
    <location>
        <begin position="277"/>
        <end position="306"/>
    </location>
</feature>
<name>A0A149UMI9_9PROT</name>
<evidence type="ECO:0000313" key="5">
    <source>
        <dbReference type="EMBL" id="KXV69064.1"/>
    </source>
</evidence>
<evidence type="ECO:0000259" key="4">
    <source>
        <dbReference type="Pfam" id="PF11800"/>
    </source>
</evidence>
<protein>
    <submittedName>
        <fullName evidence="5">Replicator initiator</fullName>
    </submittedName>
</protein>
<feature type="domain" description="Plasmid replication protein C C-terminal" evidence="4">
    <location>
        <begin position="337"/>
        <end position="421"/>
    </location>
</feature>
<evidence type="ECO:0000259" key="3">
    <source>
        <dbReference type="Pfam" id="PF03428"/>
    </source>
</evidence>
<dbReference type="InterPro" id="IPR021760">
    <property type="entry name" value="RepC_C"/>
</dbReference>
<feature type="compositionally biased region" description="Basic and acidic residues" evidence="2">
    <location>
        <begin position="284"/>
        <end position="293"/>
    </location>
</feature>
<reference evidence="5 6" key="1">
    <citation type="submission" date="2015-06" db="EMBL/GenBank/DDBJ databases">
        <title>Improved classification and identification of acetic acid bacteria using matrix-assisted laser desorption/ionization time-of-flight mass spectrometry; Gluconobacter nephelii and Gluconobacter uchimurae are later heterotypic synonyms of Gluconobacter japonicus and Gluconobacter oxydans, respectively.</title>
        <authorList>
            <person name="Li L."/>
            <person name="Cleenwerck I."/>
            <person name="De Vuyst L."/>
            <person name="Vandamme P."/>
        </authorList>
    </citation>
    <scope>NUCLEOTIDE SEQUENCE [LARGE SCALE GENOMIC DNA]</scope>
    <source>
        <strain evidence="5 6">LMG 1699</strain>
    </source>
</reference>
<keyword evidence="1" id="KW-0175">Coiled coil</keyword>
<evidence type="ECO:0000313" key="6">
    <source>
        <dbReference type="Proteomes" id="UP000075377"/>
    </source>
</evidence>
<dbReference type="AlphaFoldDB" id="A0A149UMI9"/>
<comment type="caution">
    <text evidence="5">The sequence shown here is derived from an EMBL/GenBank/DDBJ whole genome shotgun (WGS) entry which is preliminary data.</text>
</comment>
<dbReference type="PATRIC" id="fig|178901.14.peg.563"/>
<sequence length="428" mass="47701">MRVWKTEETEAAAKSGRRKLSHDAKVMRGKITQARHYTSGHFPAVTRAKILAVWTEASYYFPLSDKAVRYLTFMLQETEANDWSGRWVPVFGRSNADMSEILGVGVTQLKALARELIDAGLILPHGEGRRYVRRDYRDGGRITNAVGFDLSPIALRVDELISVAKERRALERSIKRLRRDARREGAECLALCEDAPETQEIRDLMDVARSARDPSAIQAALSRLQAKRLKMEEALAEAFGEETDPERSVSRPSIIPTTPLCLHKTVATKRNPCGVSLSAASDDATQRAEEKEGLSPSLSDAQEHSLEDDIRSARITPMELFRTVQEFSWVAETMGWKDFRSWRSAFDVAEKLSHSLGISRDAWGQGCAVLGVKGIVVAVALIASRTDQHFVASKGGYFRGMVRAAEEGKLNLLPSIYAMRERLSSTVH</sequence>
<gene>
    <name evidence="5" type="ORF">AD951_08425</name>
</gene>